<dbReference type="EMBL" id="JAUSVX010000001">
    <property type="protein sequence ID" value="MDQ0468136.1"/>
    <property type="molecule type" value="Genomic_DNA"/>
</dbReference>
<name>A0ABU0J3M4_9HYPH</name>
<proteinExistence type="inferred from homology"/>
<evidence type="ECO:0000256" key="1">
    <source>
        <dbReference type="ARBA" id="ARBA00005701"/>
    </source>
</evidence>
<dbReference type="RefSeq" id="WP_307268787.1">
    <property type="nucleotide sequence ID" value="NZ_JAUSVX010000001.1"/>
</dbReference>
<sequence>MSEDETEPLPPNAAPGKRLTPAARRALEEAAARRAQATEIVRPREILGRDGPEPVRYGDWEIKGLASDF</sequence>
<keyword evidence="4" id="KW-1185">Reference proteome</keyword>
<comment type="caution">
    <text evidence="3">The sequence shown here is derived from an EMBL/GenBank/DDBJ whole genome shotgun (WGS) entry which is preliminary data.</text>
</comment>
<accession>A0ABU0J3M4</accession>
<comment type="similarity">
    <text evidence="1">Belongs to the SDHAF4 family.</text>
</comment>
<evidence type="ECO:0008006" key="5">
    <source>
        <dbReference type="Google" id="ProtNLM"/>
    </source>
</evidence>
<dbReference type="Pfam" id="PF07896">
    <property type="entry name" value="DUF1674"/>
    <property type="match status" value="1"/>
</dbReference>
<organism evidence="3 4">
    <name type="scientific">Labrys wisconsinensis</name>
    <dbReference type="NCBI Taxonomy" id="425677"/>
    <lineage>
        <taxon>Bacteria</taxon>
        <taxon>Pseudomonadati</taxon>
        <taxon>Pseudomonadota</taxon>
        <taxon>Alphaproteobacteria</taxon>
        <taxon>Hyphomicrobiales</taxon>
        <taxon>Xanthobacteraceae</taxon>
        <taxon>Labrys</taxon>
    </lineage>
</organism>
<dbReference type="InterPro" id="IPR012875">
    <property type="entry name" value="SDHF4"/>
</dbReference>
<dbReference type="Proteomes" id="UP001242480">
    <property type="component" value="Unassembled WGS sequence"/>
</dbReference>
<protein>
    <recommendedName>
        <fullName evidence="5">DUF1674 domain-containing protein</fullName>
    </recommendedName>
</protein>
<reference evidence="3 4" key="1">
    <citation type="submission" date="2023-07" db="EMBL/GenBank/DDBJ databases">
        <title>Genomic Encyclopedia of Type Strains, Phase IV (KMG-IV): sequencing the most valuable type-strain genomes for metagenomic binning, comparative biology and taxonomic classification.</title>
        <authorList>
            <person name="Goeker M."/>
        </authorList>
    </citation>
    <scope>NUCLEOTIDE SEQUENCE [LARGE SCALE GENOMIC DNA]</scope>
    <source>
        <strain evidence="3 4">DSM 19619</strain>
    </source>
</reference>
<feature type="region of interest" description="Disordered" evidence="2">
    <location>
        <begin position="1"/>
        <end position="36"/>
    </location>
</feature>
<evidence type="ECO:0000313" key="3">
    <source>
        <dbReference type="EMBL" id="MDQ0468136.1"/>
    </source>
</evidence>
<evidence type="ECO:0000313" key="4">
    <source>
        <dbReference type="Proteomes" id="UP001242480"/>
    </source>
</evidence>
<evidence type="ECO:0000256" key="2">
    <source>
        <dbReference type="SAM" id="MobiDB-lite"/>
    </source>
</evidence>
<gene>
    <name evidence="3" type="ORF">QO011_001131</name>
</gene>